<reference evidence="10" key="1">
    <citation type="submission" date="2018-05" db="EMBL/GenBank/DDBJ databases">
        <authorList>
            <person name="Lanie J.A."/>
            <person name="Ng W.-L."/>
            <person name="Kazmierczak K.M."/>
            <person name="Andrzejewski T.M."/>
            <person name="Davidsen T.M."/>
            <person name="Wayne K.J."/>
            <person name="Tettelin H."/>
            <person name="Glass J.I."/>
            <person name="Rusch D."/>
            <person name="Podicherti R."/>
            <person name="Tsui H.-C.T."/>
            <person name="Winkler M.E."/>
        </authorList>
    </citation>
    <scope>NUCLEOTIDE SEQUENCE</scope>
</reference>
<dbReference type="Pfam" id="PF00682">
    <property type="entry name" value="HMGL-like"/>
    <property type="match status" value="1"/>
</dbReference>
<comment type="pathway">
    <text evidence="1">Amino-acid biosynthesis; L-leucine biosynthesis; L-leucine from 3-methyl-2-oxobutanoate: step 1/4.</text>
</comment>
<dbReference type="SUPFAM" id="SSF110921">
    <property type="entry name" value="2-isopropylmalate synthase LeuA, allosteric (dimerisation) domain"/>
    <property type="match status" value="1"/>
</dbReference>
<dbReference type="FunFam" id="3.20.20.70:FF:000010">
    <property type="entry name" value="2-isopropylmalate synthase"/>
    <property type="match status" value="1"/>
</dbReference>
<dbReference type="CDD" id="cd07940">
    <property type="entry name" value="DRE_TIM_IPMS"/>
    <property type="match status" value="1"/>
</dbReference>
<dbReference type="InterPro" id="IPR013709">
    <property type="entry name" value="2-isopropylmalate_synth_dimer"/>
</dbReference>
<evidence type="ECO:0000256" key="4">
    <source>
        <dbReference type="ARBA" id="ARBA00022430"/>
    </source>
</evidence>
<organism evidence="10">
    <name type="scientific">marine metagenome</name>
    <dbReference type="NCBI Taxonomy" id="408172"/>
    <lineage>
        <taxon>unclassified sequences</taxon>
        <taxon>metagenomes</taxon>
        <taxon>ecological metagenomes</taxon>
    </lineage>
</organism>
<dbReference type="HAMAP" id="MF_01025">
    <property type="entry name" value="LeuA_type1"/>
    <property type="match status" value="1"/>
</dbReference>
<evidence type="ECO:0000256" key="2">
    <source>
        <dbReference type="ARBA" id="ARBA00009396"/>
    </source>
</evidence>
<gene>
    <name evidence="10" type="ORF">METZ01_LOCUS64558</name>
</gene>
<dbReference type="GO" id="GO:0005829">
    <property type="term" value="C:cytosol"/>
    <property type="evidence" value="ECO:0007669"/>
    <property type="project" value="TreeGrafter"/>
</dbReference>
<evidence type="ECO:0000256" key="8">
    <source>
        <dbReference type="ARBA" id="ARBA00023304"/>
    </source>
</evidence>
<dbReference type="FunFam" id="3.30.160.270:FF:000003">
    <property type="entry name" value="2-isopropylmalate synthase"/>
    <property type="match status" value="1"/>
</dbReference>
<dbReference type="InterPro" id="IPR036230">
    <property type="entry name" value="LeuA_allosteric_dom_sf"/>
</dbReference>
<keyword evidence="8" id="KW-0100">Branched-chain amino acid biosynthesis</keyword>
<dbReference type="PROSITE" id="PS50991">
    <property type="entry name" value="PYR_CT"/>
    <property type="match status" value="1"/>
</dbReference>
<evidence type="ECO:0000256" key="6">
    <source>
        <dbReference type="ARBA" id="ARBA00022679"/>
    </source>
</evidence>
<sequence length="518" mass="56879">MTDKIYIFDTTLRDGEQSPGASMNLEEKVQIAEILEEMNVDIIEAGFPIASNGDFESVQEISKNIKNSTIAGLARAKLADIDRAWEAVKHAESPRIHTFIATSPVHMKYKLKKNENEVLEAIKQTVTYARNLCPNIEWSCEDAGRSEINFLFKCIELAIECGATTINIPDTVGYTLPDEFGKIFKEVKNNVKNVDKVILSSHTHNDLGLATANNIAAIKEGARQIECTINGLGERAGNSSLEEIVMTLKVKKDLMPYHTDIKTESIIKASRLVSSITGFTVQPNKAIVGANAFAHEAGIHQDGMLKHAGTYEIMTPESVGLKQSSLVLGKHSGKHAFSKKLKELGYDFGDNALMELFGRFKDLADKKKEIFEEDLIALADDRSASYDEHIKFVSLEVNAGSLEKHEAKLSMIIEETKKSTVSSGNGPVDATFNAIKQLTNTDFRLKLYQVHAITAGTDAQGEVTVRLEDDQISSQAKGSDPDIIVASAKAYISALNRLVFKKSKSIVNKSAEIKIEGV</sequence>
<feature type="domain" description="Pyruvate carboxyltransferase" evidence="9">
    <location>
        <begin position="5"/>
        <end position="267"/>
    </location>
</feature>
<keyword evidence="4" id="KW-0432">Leucine biosynthesis</keyword>
<dbReference type="Gene3D" id="1.10.238.260">
    <property type="match status" value="1"/>
</dbReference>
<dbReference type="InterPro" id="IPR050073">
    <property type="entry name" value="2-IPM_HCS-like"/>
</dbReference>
<keyword evidence="6" id="KW-0808">Transferase</keyword>
<dbReference type="AlphaFoldDB" id="A0A381T7I5"/>
<protein>
    <recommendedName>
        <fullName evidence="3">2-isopropylmalate synthase</fullName>
        <ecNumber evidence="3">2.3.3.13</ecNumber>
    </recommendedName>
</protein>
<dbReference type="InterPro" id="IPR002034">
    <property type="entry name" value="AIPM/Hcit_synth_CS"/>
</dbReference>
<dbReference type="GO" id="GO:0009098">
    <property type="term" value="P:L-leucine biosynthetic process"/>
    <property type="evidence" value="ECO:0007669"/>
    <property type="project" value="UniProtKB-UniPathway"/>
</dbReference>
<dbReference type="PANTHER" id="PTHR10277:SF9">
    <property type="entry name" value="2-ISOPROPYLMALATE SYNTHASE 1, CHLOROPLASTIC-RELATED"/>
    <property type="match status" value="1"/>
</dbReference>
<dbReference type="FunFam" id="1.10.238.260:FF:000001">
    <property type="entry name" value="2-isopropylmalate synthase"/>
    <property type="match status" value="1"/>
</dbReference>
<dbReference type="InterPro" id="IPR054691">
    <property type="entry name" value="LeuA/HCS_post-cat"/>
</dbReference>
<dbReference type="Gene3D" id="3.20.20.70">
    <property type="entry name" value="Aldolase class I"/>
    <property type="match status" value="1"/>
</dbReference>
<name>A0A381T7I5_9ZZZZ</name>
<evidence type="ECO:0000256" key="1">
    <source>
        <dbReference type="ARBA" id="ARBA00004689"/>
    </source>
</evidence>
<dbReference type="InterPro" id="IPR013785">
    <property type="entry name" value="Aldolase_TIM"/>
</dbReference>
<dbReference type="Pfam" id="PF22617">
    <property type="entry name" value="HCS_D2"/>
    <property type="match status" value="1"/>
</dbReference>
<dbReference type="NCBIfam" id="TIGR00973">
    <property type="entry name" value="leuA_bact"/>
    <property type="match status" value="1"/>
</dbReference>
<dbReference type="GO" id="GO:0003852">
    <property type="term" value="F:2-isopropylmalate synthase activity"/>
    <property type="evidence" value="ECO:0007669"/>
    <property type="project" value="UniProtKB-EC"/>
</dbReference>
<accession>A0A381T7I5</accession>
<comment type="similarity">
    <text evidence="2">Belongs to the alpha-IPM synthase/homocitrate synthase family. LeuA type 1 subfamily.</text>
</comment>
<dbReference type="EC" id="2.3.3.13" evidence="3"/>
<dbReference type="Pfam" id="PF08502">
    <property type="entry name" value="LeuA_dimer"/>
    <property type="match status" value="1"/>
</dbReference>
<evidence type="ECO:0000256" key="3">
    <source>
        <dbReference type="ARBA" id="ARBA00012973"/>
    </source>
</evidence>
<evidence type="ECO:0000256" key="5">
    <source>
        <dbReference type="ARBA" id="ARBA00022605"/>
    </source>
</evidence>
<dbReference type="UniPathway" id="UPA00048">
    <property type="reaction ID" value="UER00070"/>
</dbReference>
<dbReference type="NCBIfam" id="NF002086">
    <property type="entry name" value="PRK00915.1-3"/>
    <property type="match status" value="1"/>
</dbReference>
<dbReference type="PROSITE" id="PS00815">
    <property type="entry name" value="AIPM_HOMOCIT_SYNTH_1"/>
    <property type="match status" value="1"/>
</dbReference>
<keyword evidence="7" id="KW-0479">Metal-binding</keyword>
<evidence type="ECO:0000313" key="10">
    <source>
        <dbReference type="EMBL" id="SVA11704.1"/>
    </source>
</evidence>
<keyword evidence="5" id="KW-0028">Amino-acid biosynthesis</keyword>
<dbReference type="SUPFAM" id="SSF51569">
    <property type="entry name" value="Aldolase"/>
    <property type="match status" value="1"/>
</dbReference>
<dbReference type="SMART" id="SM00917">
    <property type="entry name" value="LeuA_dimer"/>
    <property type="match status" value="1"/>
</dbReference>
<evidence type="ECO:0000259" key="9">
    <source>
        <dbReference type="PROSITE" id="PS50991"/>
    </source>
</evidence>
<dbReference type="Gene3D" id="3.30.160.270">
    <property type="match status" value="1"/>
</dbReference>
<dbReference type="NCBIfam" id="NF002087">
    <property type="entry name" value="PRK00915.1-4"/>
    <property type="match status" value="1"/>
</dbReference>
<dbReference type="GO" id="GO:0046872">
    <property type="term" value="F:metal ion binding"/>
    <property type="evidence" value="ECO:0007669"/>
    <property type="project" value="UniProtKB-KW"/>
</dbReference>
<proteinExistence type="inferred from homology"/>
<dbReference type="PROSITE" id="PS00816">
    <property type="entry name" value="AIPM_HOMOCIT_SYNTH_2"/>
    <property type="match status" value="1"/>
</dbReference>
<dbReference type="PANTHER" id="PTHR10277">
    <property type="entry name" value="HOMOCITRATE SYNTHASE-RELATED"/>
    <property type="match status" value="1"/>
</dbReference>
<dbReference type="InterPro" id="IPR000891">
    <property type="entry name" value="PYR_CT"/>
</dbReference>
<evidence type="ECO:0000256" key="7">
    <source>
        <dbReference type="ARBA" id="ARBA00022723"/>
    </source>
</evidence>
<dbReference type="EMBL" id="UINC01004089">
    <property type="protein sequence ID" value="SVA11704.1"/>
    <property type="molecule type" value="Genomic_DNA"/>
</dbReference>
<dbReference type="InterPro" id="IPR005671">
    <property type="entry name" value="LeuA_bact_synth"/>
</dbReference>